<dbReference type="Proteomes" id="UP000267535">
    <property type="component" value="Unassembled WGS sequence"/>
</dbReference>
<protein>
    <submittedName>
        <fullName evidence="2">Flagellar hook-length control protein FliK</fullName>
    </submittedName>
</protein>
<keyword evidence="2" id="KW-0969">Cilium</keyword>
<evidence type="ECO:0000313" key="3">
    <source>
        <dbReference type="Proteomes" id="UP000267535"/>
    </source>
</evidence>
<accession>A0A3P1SPM0</accession>
<feature type="domain" description="Flagellar hook-length control protein-like C-terminal" evidence="1">
    <location>
        <begin position="403"/>
        <end position="482"/>
    </location>
</feature>
<sequence length="495" mass="53874">MSAAELVRALPLNTPTPITVQQSTANPAQAQQFKLQVQLNSQLYQLNSNQPLPPGSSATLTRTAAGQLILSSATLATTQGNLQFQTINQPATTQTKPIQQSLATTQSGNSQTIAPDLKPIVQISGQRQQGQQSQGESLPRPAPVLASLAQRLPADLSRLLPVNRPVLANISMSASTNSQQNTAAASINGRSLTLNLSQPLPFDGKALLLRLPGGEIQIQAVTSPVQNQGLQQSINDALRYTLPTQQPVADSLVKLQQLNLSAGGEKSPINSILSSLINLFGVTPSNTPDSQASIRGNLLNGGLFTESKLASPQGSVSNELKQQLGQLLQQADRLPEQPRQQLQDLVKGLLNRVTSHQLESIQNTKVSSDGGIERFFALDLPIRHGQQLDNVELKISEHRQQLSEYEWQSLWKVRLHFDLDKQGTIDAELVLEQEHRITAHFWCSHSETATELNQQLPDFNQQLHKNGYFIDALNCSEGQAPKPANKVEQLIDVVT</sequence>
<dbReference type="AlphaFoldDB" id="A0A3P1SPM0"/>
<keyword evidence="2" id="KW-0966">Cell projection</keyword>
<dbReference type="Pfam" id="PF02120">
    <property type="entry name" value="Flg_hook"/>
    <property type="match status" value="1"/>
</dbReference>
<keyword evidence="3" id="KW-1185">Reference proteome</keyword>
<comment type="caution">
    <text evidence="2">The sequence shown here is derived from an EMBL/GenBank/DDBJ whole genome shotgun (WGS) entry which is preliminary data.</text>
</comment>
<dbReference type="InterPro" id="IPR021136">
    <property type="entry name" value="Flagellar_hook_control-like_C"/>
</dbReference>
<dbReference type="OrthoDB" id="6114321at2"/>
<gene>
    <name evidence="2" type="ORF">EHS89_10175</name>
</gene>
<dbReference type="EMBL" id="RQXV01000005">
    <property type="protein sequence ID" value="RRC99211.1"/>
    <property type="molecule type" value="Genomic_DNA"/>
</dbReference>
<evidence type="ECO:0000259" key="1">
    <source>
        <dbReference type="Pfam" id="PF02120"/>
    </source>
</evidence>
<evidence type="ECO:0000313" key="2">
    <source>
        <dbReference type="EMBL" id="RRC99211.1"/>
    </source>
</evidence>
<proteinExistence type="predicted"/>
<reference evidence="2 3" key="1">
    <citation type="submission" date="2018-11" db="EMBL/GenBank/DDBJ databases">
        <title>The draft genome sequence of Amphritea balenae JAMM 1525T.</title>
        <authorList>
            <person name="Fang Z."/>
            <person name="Zhang Y."/>
            <person name="Han X."/>
        </authorList>
    </citation>
    <scope>NUCLEOTIDE SEQUENCE [LARGE SCALE GENOMIC DNA]</scope>
    <source>
        <strain evidence="2 3">JAMM 1525</strain>
    </source>
</reference>
<keyword evidence="2" id="KW-0282">Flagellum</keyword>
<name>A0A3P1SPM0_9GAMM</name>
<organism evidence="2 3">
    <name type="scientific">Amphritea balenae</name>
    <dbReference type="NCBI Taxonomy" id="452629"/>
    <lineage>
        <taxon>Bacteria</taxon>
        <taxon>Pseudomonadati</taxon>
        <taxon>Pseudomonadota</taxon>
        <taxon>Gammaproteobacteria</taxon>
        <taxon>Oceanospirillales</taxon>
        <taxon>Oceanospirillaceae</taxon>
        <taxon>Amphritea</taxon>
    </lineage>
</organism>
<dbReference type="RefSeq" id="WP_124926048.1">
    <property type="nucleotide sequence ID" value="NZ_BMOH01000004.1"/>
</dbReference>